<evidence type="ECO:0000313" key="2">
    <source>
        <dbReference type="EMBL" id="MFC7070612.1"/>
    </source>
</evidence>
<dbReference type="RefSeq" id="WP_390210854.1">
    <property type="nucleotide sequence ID" value="NZ_JBHTAH010000012.1"/>
</dbReference>
<dbReference type="InterPro" id="IPR058389">
    <property type="entry name" value="DUF8076"/>
</dbReference>
<accession>A0ABD5WBG0</accession>
<gene>
    <name evidence="2" type="ORF">ACFQL9_13240</name>
</gene>
<dbReference type="Proteomes" id="UP001596461">
    <property type="component" value="Unassembled WGS sequence"/>
</dbReference>
<feature type="domain" description="DUF8076" evidence="1">
    <location>
        <begin position="7"/>
        <end position="126"/>
    </location>
</feature>
<evidence type="ECO:0000259" key="1">
    <source>
        <dbReference type="Pfam" id="PF26277"/>
    </source>
</evidence>
<dbReference type="EMBL" id="JBHTAH010000012">
    <property type="protein sequence ID" value="MFC7070612.1"/>
    <property type="molecule type" value="Genomic_DNA"/>
</dbReference>
<sequence>MVGPGRIPGQYNLIVEGAYDQFDLQLPVPEFTKRLEKDDVPDTVSVVGLGEAFVDGDMVDQLKAAMSDRVTDLEYQSPTIQFVVKESFHRRGKSFDLRFEDELYDLQRLFGPRVTREGTDWLAAPFTI</sequence>
<evidence type="ECO:0000313" key="3">
    <source>
        <dbReference type="Proteomes" id="UP001596461"/>
    </source>
</evidence>
<keyword evidence="3" id="KW-1185">Reference proteome</keyword>
<reference evidence="2 3" key="1">
    <citation type="journal article" date="2019" name="Int. J. Syst. Evol. Microbiol.">
        <title>The Global Catalogue of Microorganisms (GCM) 10K type strain sequencing project: providing services to taxonomists for standard genome sequencing and annotation.</title>
        <authorList>
            <consortium name="The Broad Institute Genomics Platform"/>
            <consortium name="The Broad Institute Genome Sequencing Center for Infectious Disease"/>
            <person name="Wu L."/>
            <person name="Ma J."/>
        </authorList>
    </citation>
    <scope>NUCLEOTIDE SEQUENCE [LARGE SCALE GENOMIC DNA]</scope>
    <source>
        <strain evidence="2 3">DT31</strain>
    </source>
</reference>
<comment type="caution">
    <text evidence="2">The sequence shown here is derived from an EMBL/GenBank/DDBJ whole genome shotgun (WGS) entry which is preliminary data.</text>
</comment>
<dbReference type="Pfam" id="PF26277">
    <property type="entry name" value="DUF8076"/>
    <property type="match status" value="1"/>
</dbReference>
<organism evidence="2 3">
    <name type="scientific">Halobaculum lipolyticum</name>
    <dbReference type="NCBI Taxonomy" id="3032001"/>
    <lineage>
        <taxon>Archaea</taxon>
        <taxon>Methanobacteriati</taxon>
        <taxon>Methanobacteriota</taxon>
        <taxon>Stenosarchaea group</taxon>
        <taxon>Halobacteria</taxon>
        <taxon>Halobacteriales</taxon>
        <taxon>Haloferacaceae</taxon>
        <taxon>Halobaculum</taxon>
    </lineage>
</organism>
<protein>
    <recommendedName>
        <fullName evidence="1">DUF8076 domain-containing protein</fullName>
    </recommendedName>
</protein>
<proteinExistence type="predicted"/>
<dbReference type="AlphaFoldDB" id="A0ABD5WBG0"/>
<name>A0ABD5WBG0_9EURY</name>